<sequence>MRSPSATHTSCLPRYYLSRAHAGGLGCELGRVDGWLASSQARERRHERQTDSAAPRPRLHVLLHCTVARAPPPHLPSPRPLTYSGLQLGLAGQGRAVQLAHEPAAIPRARLRACMAVRLGSSGSKVQGQGRDRTRERVVWRGPRFGAQSVVLGGWMMARTIARRCYDCAGGSHACPSSSSPAYHHHQTSGRRPACAEITAALSEMSCFTSSASAAGLIACLLN</sequence>
<gene>
    <name evidence="1" type="ORF">K452DRAFT_44850</name>
</gene>
<proteinExistence type="predicted"/>
<name>A0A6A6BDR8_9PEZI</name>
<evidence type="ECO:0000313" key="2">
    <source>
        <dbReference type="Proteomes" id="UP000799438"/>
    </source>
</evidence>
<protein>
    <submittedName>
        <fullName evidence="1">Uncharacterized protein</fullName>
    </submittedName>
</protein>
<dbReference type="RefSeq" id="XP_033396780.1">
    <property type="nucleotide sequence ID" value="XM_033546680.1"/>
</dbReference>
<keyword evidence="2" id="KW-1185">Reference proteome</keyword>
<organism evidence="1 2">
    <name type="scientific">Aplosporella prunicola CBS 121167</name>
    <dbReference type="NCBI Taxonomy" id="1176127"/>
    <lineage>
        <taxon>Eukaryota</taxon>
        <taxon>Fungi</taxon>
        <taxon>Dikarya</taxon>
        <taxon>Ascomycota</taxon>
        <taxon>Pezizomycotina</taxon>
        <taxon>Dothideomycetes</taxon>
        <taxon>Dothideomycetes incertae sedis</taxon>
        <taxon>Botryosphaeriales</taxon>
        <taxon>Aplosporellaceae</taxon>
        <taxon>Aplosporella</taxon>
    </lineage>
</organism>
<reference evidence="1" key="1">
    <citation type="journal article" date="2020" name="Stud. Mycol.">
        <title>101 Dothideomycetes genomes: a test case for predicting lifestyles and emergence of pathogens.</title>
        <authorList>
            <person name="Haridas S."/>
            <person name="Albert R."/>
            <person name="Binder M."/>
            <person name="Bloem J."/>
            <person name="Labutti K."/>
            <person name="Salamov A."/>
            <person name="Andreopoulos B."/>
            <person name="Baker S."/>
            <person name="Barry K."/>
            <person name="Bills G."/>
            <person name="Bluhm B."/>
            <person name="Cannon C."/>
            <person name="Castanera R."/>
            <person name="Culley D."/>
            <person name="Daum C."/>
            <person name="Ezra D."/>
            <person name="Gonzalez J."/>
            <person name="Henrissat B."/>
            <person name="Kuo A."/>
            <person name="Liang C."/>
            <person name="Lipzen A."/>
            <person name="Lutzoni F."/>
            <person name="Magnuson J."/>
            <person name="Mondo S."/>
            <person name="Nolan M."/>
            <person name="Ohm R."/>
            <person name="Pangilinan J."/>
            <person name="Park H.-J."/>
            <person name="Ramirez L."/>
            <person name="Alfaro M."/>
            <person name="Sun H."/>
            <person name="Tritt A."/>
            <person name="Yoshinaga Y."/>
            <person name="Zwiers L.-H."/>
            <person name="Turgeon B."/>
            <person name="Goodwin S."/>
            <person name="Spatafora J."/>
            <person name="Crous P."/>
            <person name="Grigoriev I."/>
        </authorList>
    </citation>
    <scope>NUCLEOTIDE SEQUENCE</scope>
    <source>
        <strain evidence="1">CBS 121167</strain>
    </source>
</reference>
<dbReference type="EMBL" id="ML995488">
    <property type="protein sequence ID" value="KAF2141067.1"/>
    <property type="molecule type" value="Genomic_DNA"/>
</dbReference>
<dbReference type="AlphaFoldDB" id="A0A6A6BDR8"/>
<evidence type="ECO:0000313" key="1">
    <source>
        <dbReference type="EMBL" id="KAF2141067.1"/>
    </source>
</evidence>
<dbReference type="Proteomes" id="UP000799438">
    <property type="component" value="Unassembled WGS sequence"/>
</dbReference>
<dbReference type="GeneID" id="54304186"/>
<accession>A0A6A6BDR8</accession>